<gene>
    <name evidence="1" type="ORF">HF841_08355</name>
</gene>
<evidence type="ECO:0000313" key="2">
    <source>
        <dbReference type="Proteomes" id="UP000520291"/>
    </source>
</evidence>
<dbReference type="AlphaFoldDB" id="A0A7X9SB01"/>
<dbReference type="PROSITE" id="PS51257">
    <property type="entry name" value="PROKAR_LIPOPROTEIN"/>
    <property type="match status" value="1"/>
</dbReference>
<organism evidence="1 2">
    <name type="scientific">Bacteroides eggerthii</name>
    <dbReference type="NCBI Taxonomy" id="28111"/>
    <lineage>
        <taxon>Bacteria</taxon>
        <taxon>Pseudomonadati</taxon>
        <taxon>Bacteroidota</taxon>
        <taxon>Bacteroidia</taxon>
        <taxon>Bacteroidales</taxon>
        <taxon>Bacteroidaceae</taxon>
        <taxon>Bacteroides</taxon>
    </lineage>
</organism>
<accession>A0A7X9SB01</accession>
<dbReference type="RefSeq" id="WP_168947558.1">
    <property type="nucleotide sequence ID" value="NZ_JABAGL010000009.1"/>
</dbReference>
<name>A0A7X9SB01_9BACE</name>
<dbReference type="Proteomes" id="UP000520291">
    <property type="component" value="Unassembled WGS sequence"/>
</dbReference>
<proteinExistence type="predicted"/>
<evidence type="ECO:0000313" key="1">
    <source>
        <dbReference type="EMBL" id="NME86033.1"/>
    </source>
</evidence>
<sequence>MKYFFNLCLIVSFLQGCVNNIKTSLPTYNEITSSVLILEEDTMLVYITDFFPTMEKVDSITSSSLSIIPGVNPAEQFLAVSRESTLALNTIDFWNNGDKVSIIARKKNNLFNGKRLSIFTTAENEKSFEVTFTKQPDQLLIFWQNMELPLSLYTWEKGRLTVLVPAEAALLERSFIRVIAAAQGVISNDLLIPLHFDKVLNHIK</sequence>
<comment type="caution">
    <text evidence="1">The sequence shown here is derived from an EMBL/GenBank/DDBJ whole genome shotgun (WGS) entry which is preliminary data.</text>
</comment>
<dbReference type="EMBL" id="JABAGL010000009">
    <property type="protein sequence ID" value="NME86033.1"/>
    <property type="molecule type" value="Genomic_DNA"/>
</dbReference>
<protein>
    <recommendedName>
        <fullName evidence="3">Lipoprotein</fullName>
    </recommendedName>
</protein>
<reference evidence="1 2" key="1">
    <citation type="submission" date="2020-04" db="EMBL/GenBank/DDBJ databases">
        <authorList>
            <person name="Hitch T.C.A."/>
            <person name="Wylensek D."/>
            <person name="Clavel T."/>
        </authorList>
    </citation>
    <scope>NUCLEOTIDE SEQUENCE [LARGE SCALE GENOMIC DNA]</scope>
    <source>
        <strain evidence="1 2">WCA3-601-WT-5E</strain>
    </source>
</reference>
<evidence type="ECO:0008006" key="3">
    <source>
        <dbReference type="Google" id="ProtNLM"/>
    </source>
</evidence>